<dbReference type="Proteomes" id="UP001379533">
    <property type="component" value="Chromosome"/>
</dbReference>
<feature type="transmembrane region" description="Helical" evidence="1">
    <location>
        <begin position="79"/>
        <end position="102"/>
    </location>
</feature>
<dbReference type="PROSITE" id="PS51257">
    <property type="entry name" value="PROKAR_LIPOPROTEIN"/>
    <property type="match status" value="1"/>
</dbReference>
<proteinExistence type="predicted"/>
<feature type="transmembrane region" description="Helical" evidence="1">
    <location>
        <begin position="44"/>
        <end position="67"/>
    </location>
</feature>
<sequence length="280" mass="30134">MRGIPEAFQSRRAIRRLNIAAVGLALGCITGVVIGHILRDAIGYYHPGFPIALATFCVGAFWAAYFRPKRRAGVRQFRIGWGTSLVLGMVNAQFACLLAVGADHELGLHEAGRILVAAPTIGVFLWLPALIFTLVCFGWPIVSAQALGEKGLAGEERGERIVGVTSFVIAAIGLLASYGLSSAQVLETFSPLRIVGYLGMLTGGLAAYAAFVRERRRRAFVRDVEAGAVAGFRVDPSPEGKVLVRVTSQGEGYRVSDFREELVELDVSGEAKRARYGELP</sequence>
<evidence type="ECO:0000313" key="2">
    <source>
        <dbReference type="EMBL" id="WXA95338.1"/>
    </source>
</evidence>
<feature type="transmembrane region" description="Helical" evidence="1">
    <location>
        <begin position="192"/>
        <end position="212"/>
    </location>
</feature>
<dbReference type="EMBL" id="CP089982">
    <property type="protein sequence ID" value="WXA95338.1"/>
    <property type="molecule type" value="Genomic_DNA"/>
</dbReference>
<evidence type="ECO:0000256" key="1">
    <source>
        <dbReference type="SAM" id="Phobius"/>
    </source>
</evidence>
<feature type="transmembrane region" description="Helical" evidence="1">
    <location>
        <begin position="114"/>
        <end position="140"/>
    </location>
</feature>
<evidence type="ECO:0000313" key="3">
    <source>
        <dbReference type="Proteomes" id="UP001379533"/>
    </source>
</evidence>
<dbReference type="RefSeq" id="WP_394845945.1">
    <property type="nucleotide sequence ID" value="NZ_CP089982.1"/>
</dbReference>
<accession>A0ABZ2K9H5</accession>
<feature type="transmembrane region" description="Helical" evidence="1">
    <location>
        <begin position="20"/>
        <end position="38"/>
    </location>
</feature>
<organism evidence="2 3">
    <name type="scientific">Pendulispora brunnea</name>
    <dbReference type="NCBI Taxonomy" id="2905690"/>
    <lineage>
        <taxon>Bacteria</taxon>
        <taxon>Pseudomonadati</taxon>
        <taxon>Myxococcota</taxon>
        <taxon>Myxococcia</taxon>
        <taxon>Myxococcales</taxon>
        <taxon>Sorangiineae</taxon>
        <taxon>Pendulisporaceae</taxon>
        <taxon>Pendulispora</taxon>
    </lineage>
</organism>
<keyword evidence="1" id="KW-0812">Transmembrane</keyword>
<name>A0ABZ2K9H5_9BACT</name>
<protein>
    <submittedName>
        <fullName evidence="2">Uncharacterized protein</fullName>
    </submittedName>
</protein>
<keyword evidence="1" id="KW-0472">Membrane</keyword>
<reference evidence="2 3" key="1">
    <citation type="submission" date="2021-12" db="EMBL/GenBank/DDBJ databases">
        <title>Discovery of the Pendulisporaceae a myxobacterial family with distinct sporulation behavior and unique specialized metabolism.</title>
        <authorList>
            <person name="Garcia R."/>
            <person name="Popoff A."/>
            <person name="Bader C.D."/>
            <person name="Loehr J."/>
            <person name="Walesch S."/>
            <person name="Walt C."/>
            <person name="Boldt J."/>
            <person name="Bunk B."/>
            <person name="Haeckl F.J.F.P.J."/>
            <person name="Gunesch A.P."/>
            <person name="Birkelbach J."/>
            <person name="Nuebel U."/>
            <person name="Pietschmann T."/>
            <person name="Bach T."/>
            <person name="Mueller R."/>
        </authorList>
    </citation>
    <scope>NUCLEOTIDE SEQUENCE [LARGE SCALE GENOMIC DNA]</scope>
    <source>
        <strain evidence="2 3">MSr12523</strain>
    </source>
</reference>
<keyword evidence="1" id="KW-1133">Transmembrane helix</keyword>
<gene>
    <name evidence="2" type="ORF">LZC95_00595</name>
</gene>
<keyword evidence="3" id="KW-1185">Reference proteome</keyword>
<feature type="transmembrane region" description="Helical" evidence="1">
    <location>
        <begin position="161"/>
        <end position="180"/>
    </location>
</feature>